<reference evidence="2" key="2">
    <citation type="submission" date="2018-08" db="UniProtKB">
        <authorList>
            <consortium name="EnsemblPlants"/>
        </authorList>
    </citation>
    <scope>IDENTIFICATION</scope>
    <source>
        <strain evidence="2">Yugu1</strain>
    </source>
</reference>
<dbReference type="InParanoid" id="K3XTW1"/>
<dbReference type="Proteomes" id="UP000004995">
    <property type="component" value="Unassembled WGS sequence"/>
</dbReference>
<evidence type="ECO:0000313" key="3">
    <source>
        <dbReference type="Proteomes" id="UP000004995"/>
    </source>
</evidence>
<name>K3XTW1_SETIT</name>
<keyword evidence="3" id="KW-1185">Reference proteome</keyword>
<protein>
    <submittedName>
        <fullName evidence="2">Uncharacterized protein</fullName>
    </submittedName>
</protein>
<dbReference type="HOGENOM" id="CLU_2473245_0_0_1"/>
<dbReference type="Gramene" id="KQL05380">
    <property type="protein sequence ID" value="KQL05380"/>
    <property type="gene ID" value="SETIT_005368mg"/>
</dbReference>
<feature type="region of interest" description="Disordered" evidence="1">
    <location>
        <begin position="1"/>
        <end position="88"/>
    </location>
</feature>
<evidence type="ECO:0000313" key="2">
    <source>
        <dbReference type="EnsemblPlants" id="KQL05380"/>
    </source>
</evidence>
<proteinExistence type="predicted"/>
<dbReference type="AlphaFoldDB" id="K3XTW1"/>
<evidence type="ECO:0000256" key="1">
    <source>
        <dbReference type="SAM" id="MobiDB-lite"/>
    </source>
</evidence>
<dbReference type="EMBL" id="AGNK02003106">
    <property type="status" value="NOT_ANNOTATED_CDS"/>
    <property type="molecule type" value="Genomic_DNA"/>
</dbReference>
<dbReference type="EnsemblPlants" id="KQL05380">
    <property type="protein sequence ID" value="KQL05380"/>
    <property type="gene ID" value="SETIT_005368mg"/>
</dbReference>
<sequence length="88" mass="10061">MFKEFQKVLKNQTPRKPHLAGLWERLLPKPCQRVRTQRNSSSSSGGAPRIPLSGTLSRRRRQKKGSRGSSSSVSHPCPRGRVGRQRRW</sequence>
<accession>K3XTW1</accession>
<feature type="compositionally biased region" description="Basic residues" evidence="1">
    <location>
        <begin position="57"/>
        <end position="66"/>
    </location>
</feature>
<organism evidence="2 3">
    <name type="scientific">Setaria italica</name>
    <name type="common">Foxtail millet</name>
    <name type="synonym">Panicum italicum</name>
    <dbReference type="NCBI Taxonomy" id="4555"/>
    <lineage>
        <taxon>Eukaryota</taxon>
        <taxon>Viridiplantae</taxon>
        <taxon>Streptophyta</taxon>
        <taxon>Embryophyta</taxon>
        <taxon>Tracheophyta</taxon>
        <taxon>Spermatophyta</taxon>
        <taxon>Magnoliopsida</taxon>
        <taxon>Liliopsida</taxon>
        <taxon>Poales</taxon>
        <taxon>Poaceae</taxon>
        <taxon>PACMAD clade</taxon>
        <taxon>Panicoideae</taxon>
        <taxon>Panicodae</taxon>
        <taxon>Paniceae</taxon>
        <taxon>Cenchrinae</taxon>
        <taxon>Setaria</taxon>
    </lineage>
</organism>
<reference evidence="3" key="1">
    <citation type="journal article" date="2012" name="Nat. Biotechnol.">
        <title>Reference genome sequence of the model plant Setaria.</title>
        <authorList>
            <person name="Bennetzen J.L."/>
            <person name="Schmutz J."/>
            <person name="Wang H."/>
            <person name="Percifield R."/>
            <person name="Hawkins J."/>
            <person name="Pontaroli A.C."/>
            <person name="Estep M."/>
            <person name="Feng L."/>
            <person name="Vaughn J.N."/>
            <person name="Grimwood J."/>
            <person name="Jenkins J."/>
            <person name="Barry K."/>
            <person name="Lindquist E."/>
            <person name="Hellsten U."/>
            <person name="Deshpande S."/>
            <person name="Wang X."/>
            <person name="Wu X."/>
            <person name="Mitros T."/>
            <person name="Triplett J."/>
            <person name="Yang X."/>
            <person name="Ye C.Y."/>
            <person name="Mauro-Herrera M."/>
            <person name="Wang L."/>
            <person name="Li P."/>
            <person name="Sharma M."/>
            <person name="Sharma R."/>
            <person name="Ronald P.C."/>
            <person name="Panaud O."/>
            <person name="Kellogg E.A."/>
            <person name="Brutnell T.P."/>
            <person name="Doust A.N."/>
            <person name="Tuskan G.A."/>
            <person name="Rokhsar D."/>
            <person name="Devos K.M."/>
        </authorList>
    </citation>
    <scope>NUCLEOTIDE SEQUENCE [LARGE SCALE GENOMIC DNA]</scope>
    <source>
        <strain evidence="3">cv. Yugu1</strain>
    </source>
</reference>